<dbReference type="Gene3D" id="1.20.58.530">
    <property type="match status" value="1"/>
</dbReference>
<evidence type="ECO:0000256" key="8">
    <source>
        <dbReference type="ARBA" id="ARBA00023203"/>
    </source>
</evidence>
<dbReference type="InterPro" id="IPR036072">
    <property type="entry name" value="MYSc_Myo1"/>
</dbReference>
<evidence type="ECO:0000256" key="9">
    <source>
        <dbReference type="PROSITE-ProRule" id="PRU00782"/>
    </source>
</evidence>
<dbReference type="Proteomes" id="UP001372834">
    <property type="component" value="Unassembled WGS sequence"/>
</dbReference>
<dbReference type="GO" id="GO:0005886">
    <property type="term" value="C:plasma membrane"/>
    <property type="evidence" value="ECO:0007669"/>
    <property type="project" value="UniProtKB-SubCell"/>
</dbReference>
<dbReference type="FunFam" id="1.10.10.820:FF:000001">
    <property type="entry name" value="Myosin heavy chain"/>
    <property type="match status" value="1"/>
</dbReference>
<dbReference type="GO" id="GO:0051015">
    <property type="term" value="F:actin filament binding"/>
    <property type="evidence" value="ECO:0007669"/>
    <property type="project" value="TreeGrafter"/>
</dbReference>
<dbReference type="SMART" id="SM00015">
    <property type="entry name" value="IQ"/>
    <property type="match status" value="3"/>
</dbReference>
<dbReference type="Gene3D" id="1.20.5.190">
    <property type="match status" value="1"/>
</dbReference>
<dbReference type="GO" id="GO:0000146">
    <property type="term" value="F:microfilament motor activity"/>
    <property type="evidence" value="ECO:0007669"/>
    <property type="project" value="TreeGrafter"/>
</dbReference>
<evidence type="ECO:0000313" key="12">
    <source>
        <dbReference type="EMBL" id="KAK6625249.1"/>
    </source>
</evidence>
<feature type="domain" description="TH1" evidence="11">
    <location>
        <begin position="844"/>
        <end position="1025"/>
    </location>
</feature>
<dbReference type="PROSITE" id="PS51757">
    <property type="entry name" value="TH1"/>
    <property type="match status" value="1"/>
</dbReference>
<dbReference type="Gene3D" id="3.40.850.10">
    <property type="entry name" value="Kinesin motor domain"/>
    <property type="match status" value="1"/>
</dbReference>
<evidence type="ECO:0000256" key="4">
    <source>
        <dbReference type="ARBA" id="ARBA00022840"/>
    </source>
</evidence>
<name>A0AAN8NWX3_POLSC</name>
<dbReference type="PRINTS" id="PR00193">
    <property type="entry name" value="MYOSINHEAVY"/>
</dbReference>
<keyword evidence="7 9" id="KW-0505">Motor protein</keyword>
<dbReference type="InterPro" id="IPR000048">
    <property type="entry name" value="IQ_motif_EF-hand-BS"/>
</dbReference>
<evidence type="ECO:0000256" key="5">
    <source>
        <dbReference type="ARBA" id="ARBA00023121"/>
    </source>
</evidence>
<dbReference type="GO" id="GO:0016459">
    <property type="term" value="C:myosin complex"/>
    <property type="evidence" value="ECO:0007669"/>
    <property type="project" value="UniProtKB-KW"/>
</dbReference>
<evidence type="ECO:0000256" key="7">
    <source>
        <dbReference type="ARBA" id="ARBA00023175"/>
    </source>
</evidence>
<gene>
    <name evidence="12" type="ORF">RUM43_005543</name>
</gene>
<dbReference type="CDD" id="cd01378">
    <property type="entry name" value="MYSc_Myo1"/>
    <property type="match status" value="1"/>
</dbReference>
<dbReference type="GO" id="GO:0005524">
    <property type="term" value="F:ATP binding"/>
    <property type="evidence" value="ECO:0007669"/>
    <property type="project" value="UniProtKB-UniRule"/>
</dbReference>
<dbReference type="EMBL" id="JAWJWE010000037">
    <property type="protein sequence ID" value="KAK6625249.1"/>
    <property type="molecule type" value="Genomic_DNA"/>
</dbReference>
<dbReference type="GO" id="GO:0007368">
    <property type="term" value="P:determination of left/right symmetry"/>
    <property type="evidence" value="ECO:0007669"/>
    <property type="project" value="UniProtKB-ARBA"/>
</dbReference>
<evidence type="ECO:0000259" key="11">
    <source>
        <dbReference type="PROSITE" id="PS51757"/>
    </source>
</evidence>
<dbReference type="PROSITE" id="PS50096">
    <property type="entry name" value="IQ"/>
    <property type="match status" value="2"/>
</dbReference>
<dbReference type="FunFam" id="1.20.58.530:FF:000004">
    <property type="entry name" value="Unconventional myosin ID"/>
    <property type="match status" value="1"/>
</dbReference>
<feature type="region of interest" description="Actin-binding" evidence="9">
    <location>
        <begin position="567"/>
        <end position="589"/>
    </location>
</feature>
<evidence type="ECO:0000313" key="13">
    <source>
        <dbReference type="Proteomes" id="UP001372834"/>
    </source>
</evidence>
<comment type="subcellular location">
    <subcellularLocation>
        <location evidence="1">Cell membrane</location>
        <topology evidence="1">Peripheral membrane protein</topology>
        <orientation evidence="1">Cytoplasmic side</orientation>
    </subcellularLocation>
</comment>
<protein>
    <submittedName>
        <fullName evidence="12">Uncharacterized protein</fullName>
    </submittedName>
</protein>
<dbReference type="GO" id="GO:0048803">
    <property type="term" value="P:imaginal disc-derived male genitalia morphogenesis"/>
    <property type="evidence" value="ECO:0007669"/>
    <property type="project" value="UniProtKB-ARBA"/>
</dbReference>
<dbReference type="GO" id="GO:0005938">
    <property type="term" value="C:cell cortex"/>
    <property type="evidence" value="ECO:0007669"/>
    <property type="project" value="UniProtKB-ARBA"/>
</dbReference>
<dbReference type="GO" id="GO:0005902">
    <property type="term" value="C:microvillus"/>
    <property type="evidence" value="ECO:0007669"/>
    <property type="project" value="TreeGrafter"/>
</dbReference>
<dbReference type="GO" id="GO:0007015">
    <property type="term" value="P:actin filament organization"/>
    <property type="evidence" value="ECO:0007669"/>
    <property type="project" value="TreeGrafter"/>
</dbReference>
<dbReference type="GO" id="GO:0005546">
    <property type="term" value="F:phosphatidylinositol-4,5-bisphosphate binding"/>
    <property type="evidence" value="ECO:0007669"/>
    <property type="project" value="UniProtKB-ARBA"/>
</dbReference>
<keyword evidence="4 9" id="KW-0067">ATP-binding</keyword>
<dbReference type="PANTHER" id="PTHR13140:SF679">
    <property type="entry name" value="UNCONVENTIONAL MYOSIN IC"/>
    <property type="match status" value="1"/>
</dbReference>
<keyword evidence="5" id="KW-0446">Lipid-binding</keyword>
<organism evidence="12 13">
    <name type="scientific">Polyplax serrata</name>
    <name type="common">Common mouse louse</name>
    <dbReference type="NCBI Taxonomy" id="468196"/>
    <lineage>
        <taxon>Eukaryota</taxon>
        <taxon>Metazoa</taxon>
        <taxon>Ecdysozoa</taxon>
        <taxon>Arthropoda</taxon>
        <taxon>Hexapoda</taxon>
        <taxon>Insecta</taxon>
        <taxon>Pterygota</taxon>
        <taxon>Neoptera</taxon>
        <taxon>Paraneoptera</taxon>
        <taxon>Psocodea</taxon>
        <taxon>Troctomorpha</taxon>
        <taxon>Phthiraptera</taxon>
        <taxon>Anoplura</taxon>
        <taxon>Polyplacidae</taxon>
        <taxon>Polyplax</taxon>
    </lineage>
</organism>
<sequence>MESTLTQRARVGVEDFTLLEEYQDINAFVENLRKRFVENLIYTYIGNVLISVNPFKPLPMYSPELISQYSQSHAIMMSPHIYAVSNTAYRLLSEEHREQCILISGESGSGKTEASKRVLEFVAAATGHHQRVESIKDKLLQSIPVLEAFGNAKTNRNDNSSRFGKYMDVAFNLICEPVGGHILNYLLEKSRVVYQNDGERNFHIFYQMLAGADADTLNKFNLNPTPESYSYLKHNDKVRDKTVNEKQYKEFEAALNVIGISESEKTDILAIVASILHMGNISFIEVNDVSEIVDKSHIKIISQILECDSQLLEKALTKRTIEAGGERVVTNLTSDMAAYARDALAKSIYDKLFTWLVNRVNSSIQSPESESKSVTMGILDIYGFEIFEKNSFEQFCINYCNEKLQQLFIHLTLKQEQEEYIREEIEWVYVDFYNNKVICDLIEDKRMGIIGILNEECFRPGNTQDSDFLDKLNENLLYHKHYINHQKSDPTMQKVMRRDDFRLVHYAGEVIYNVQGFLDKNNDLLFRDSREVVIDSTNSISKTFFTDNEINTKKRPDTTINQFKKSLNDLTEILMSKEPSYIRCIKPNDFQRKDDFDFDLVKHQVKYLGLMENLRVRRAGYAYRRCYTDFFQRYKCLSKSTWPNYAGNPKDGVQILINDLGYPTEAYQMGKTKIFLRSPVTLFKIEDSLQLQKHYLATVIQKTWRGRRDRLEYQKTLENIILTQKIIRGFLARRKAEKIRHAALTIRRFIEGFTTRHGAPTAANRFFIETSKALWLNRLSKQLPVKVTDKSWPPCPVVCQEASEIIRILYMKQLALIYRRKLTPEMQKKYEQKVLAEKLFKGKKKSYMASVPEFFAKDRLLPQQKQLMVTFQNSHSIGEKFQYSTAVTKYDRHGYKPRERALLISGENVYLLDGKTFRVKHKISINSITEILVSKETDNFLLLRLSPELKHLKGDLILQVPHLIEAATSLVDITHQQKNFTVASKGQISHNIINGKPGTIDITTGSAGNIPKIYKAKKGKLIVVG</sequence>
<keyword evidence="3 9" id="KW-0547">Nucleotide-binding</keyword>
<comment type="caution">
    <text evidence="12">The sequence shown here is derived from an EMBL/GenBank/DDBJ whole genome shotgun (WGS) entry which is preliminary data.</text>
</comment>
<dbReference type="GO" id="GO:0006897">
    <property type="term" value="P:endocytosis"/>
    <property type="evidence" value="ECO:0007669"/>
    <property type="project" value="TreeGrafter"/>
</dbReference>
<dbReference type="InterPro" id="IPR036961">
    <property type="entry name" value="Kinesin_motor_dom_sf"/>
</dbReference>
<evidence type="ECO:0000256" key="1">
    <source>
        <dbReference type="ARBA" id="ARBA00004413"/>
    </source>
</evidence>
<dbReference type="Gene3D" id="1.20.120.720">
    <property type="entry name" value="Myosin VI head, motor domain, U50 subdomain"/>
    <property type="match status" value="1"/>
</dbReference>
<dbReference type="Pfam" id="PF06017">
    <property type="entry name" value="Myosin_TH1"/>
    <property type="match status" value="1"/>
</dbReference>
<feature type="binding site" evidence="9">
    <location>
        <begin position="105"/>
        <end position="112"/>
    </location>
    <ligand>
        <name>ATP</name>
        <dbReference type="ChEBI" id="CHEBI:30616"/>
    </ligand>
</feature>
<reference evidence="12 13" key="1">
    <citation type="submission" date="2023-10" db="EMBL/GenBank/DDBJ databases">
        <title>Genomes of two closely related lineages of the louse Polyplax serrata with different host specificities.</title>
        <authorList>
            <person name="Martinu J."/>
            <person name="Tarabai H."/>
            <person name="Stefka J."/>
            <person name="Hypsa V."/>
        </authorList>
    </citation>
    <scope>NUCLEOTIDE SEQUENCE [LARGE SCALE GENOMIC DNA]</scope>
    <source>
        <strain evidence="12">HR10_N</strain>
    </source>
</reference>
<feature type="domain" description="Myosin motor" evidence="10">
    <location>
        <begin position="12"/>
        <end position="690"/>
    </location>
</feature>
<proteinExistence type="inferred from homology"/>
<evidence type="ECO:0000256" key="6">
    <source>
        <dbReference type="ARBA" id="ARBA00023123"/>
    </source>
</evidence>
<keyword evidence="6 9" id="KW-0518">Myosin</keyword>
<evidence type="ECO:0000256" key="3">
    <source>
        <dbReference type="ARBA" id="ARBA00022741"/>
    </source>
</evidence>
<dbReference type="Gene3D" id="1.10.10.820">
    <property type="match status" value="1"/>
</dbReference>
<comment type="similarity">
    <text evidence="2 9">Belongs to the TRAFAC class myosin-kinesin ATPase superfamily. Myosin family.</text>
</comment>
<accession>A0AAN8NWX3</accession>
<dbReference type="Pfam" id="PF00612">
    <property type="entry name" value="IQ"/>
    <property type="match status" value="2"/>
</dbReference>
<evidence type="ECO:0000256" key="2">
    <source>
        <dbReference type="ARBA" id="ARBA00008314"/>
    </source>
</evidence>
<dbReference type="PANTHER" id="PTHR13140">
    <property type="entry name" value="MYOSIN"/>
    <property type="match status" value="1"/>
</dbReference>
<dbReference type="PROSITE" id="PS51456">
    <property type="entry name" value="MYOSIN_MOTOR"/>
    <property type="match status" value="1"/>
</dbReference>
<dbReference type="InterPro" id="IPR001609">
    <property type="entry name" value="Myosin_head_motor_dom-like"/>
</dbReference>
<dbReference type="InterPro" id="IPR010926">
    <property type="entry name" value="Myosin_TH1"/>
</dbReference>
<dbReference type="GO" id="GO:0007498">
    <property type="term" value="P:mesoderm development"/>
    <property type="evidence" value="ECO:0007669"/>
    <property type="project" value="UniProtKB-ARBA"/>
</dbReference>
<dbReference type="Pfam" id="PF00063">
    <property type="entry name" value="Myosin_head"/>
    <property type="match status" value="1"/>
</dbReference>
<dbReference type="SMART" id="SM00242">
    <property type="entry name" value="MYSc"/>
    <property type="match status" value="1"/>
</dbReference>
<dbReference type="InterPro" id="IPR027417">
    <property type="entry name" value="P-loop_NTPase"/>
</dbReference>
<keyword evidence="8 9" id="KW-0009">Actin-binding</keyword>
<dbReference type="Gene3D" id="6.20.240.20">
    <property type="match status" value="1"/>
</dbReference>
<dbReference type="SUPFAM" id="SSF52540">
    <property type="entry name" value="P-loop containing nucleoside triphosphate hydrolases"/>
    <property type="match status" value="1"/>
</dbReference>
<evidence type="ECO:0000259" key="10">
    <source>
        <dbReference type="PROSITE" id="PS51456"/>
    </source>
</evidence>
<dbReference type="AlphaFoldDB" id="A0AAN8NWX3"/>
<dbReference type="GO" id="GO:0030048">
    <property type="term" value="P:actin filament-based movement"/>
    <property type="evidence" value="ECO:0007669"/>
    <property type="project" value="TreeGrafter"/>
</dbReference>